<dbReference type="Proteomes" id="UP000175994">
    <property type="component" value="Unassembled WGS sequence"/>
</dbReference>
<dbReference type="InterPro" id="IPR036188">
    <property type="entry name" value="FAD/NAD-bd_sf"/>
</dbReference>
<dbReference type="GO" id="GO:0071949">
    <property type="term" value="F:FAD binding"/>
    <property type="evidence" value="ECO:0007669"/>
    <property type="project" value="InterPro"/>
</dbReference>
<dbReference type="EMBL" id="LXLI01000040">
    <property type="protein sequence ID" value="OFC88618.1"/>
    <property type="molecule type" value="Genomic_DNA"/>
</dbReference>
<proteinExistence type="predicted"/>
<dbReference type="RefSeq" id="WP_086693270.1">
    <property type="nucleotide sequence ID" value="NZ_LXLI01000040.1"/>
</dbReference>
<dbReference type="Pfam" id="PF01494">
    <property type="entry name" value="FAD_binding_3"/>
    <property type="match status" value="1"/>
</dbReference>
<evidence type="ECO:0000256" key="2">
    <source>
        <dbReference type="ARBA" id="ARBA00023027"/>
    </source>
</evidence>
<evidence type="ECO:0000313" key="4">
    <source>
        <dbReference type="EMBL" id="OFC88618.1"/>
    </source>
</evidence>
<sequence>MNTIEIDYCIIGGSPVGLTLALLLSKQGGKVAVLERNKDFNNKNGGVILQPKTLELFDQLGVLGELEKVSEKILSVGEYIYQETLFEKDYNSYPDLKYPFALSISNANLQEIILSLVKVEKNITLYPNTSIQDLIEDSSEKYEVITKTDEESNLFKPQLIFACDGKFSETREKANIHAEIEEFKQVSVIMKVERPKGWSSKLKLYHGKNSLFIIPLKDNFIYLIYLKNKDELTNLKGSPINTLLNELIGIEPELKETLSSIKDWNSVLSIPFFSVKSDKWSNKNVLLVGDSAHAVHVYGGQGMNMAFLDSVIIANLCGKVQETKEYHLIGNDYEKVRKPHITEFQVKQQLYLENNMNNNAKKSLYADSFEAIVMGQKLENVAVINK</sequence>
<dbReference type="SUPFAM" id="SSF51905">
    <property type="entry name" value="FAD/NAD(P)-binding domain"/>
    <property type="match status" value="1"/>
</dbReference>
<dbReference type="InterPro" id="IPR002938">
    <property type="entry name" value="FAD-bd"/>
</dbReference>
<feature type="domain" description="FAD-binding" evidence="3">
    <location>
        <begin position="7"/>
        <end position="340"/>
    </location>
</feature>
<reference evidence="4 5" key="1">
    <citation type="submission" date="2016-04" db="EMBL/GenBank/DDBJ databases">
        <title>Bacillus thuringiensis and Bacillus weihenstephanensis as novel biocontrol agents of wilt causing Verticillium species.</title>
        <authorList>
            <person name="Hollensteiner J."/>
            <person name="Wemheuer F."/>
            <person name="Harting R."/>
            <person name="Kolarzyk A."/>
            <person name="Diaz-Valerio S."/>
            <person name="Poehlein A."/>
            <person name="Brzuszkiewicz E."/>
            <person name="Nesemann K."/>
            <person name="Braus-Stromeyer S."/>
            <person name="Braus G."/>
            <person name="Daniel R."/>
            <person name="Liesegang H."/>
        </authorList>
    </citation>
    <scope>NUCLEOTIDE SEQUENCE [LARGE SCALE GENOMIC DNA]</scope>
    <source>
        <strain evidence="4 5">GOE4</strain>
    </source>
</reference>
<keyword evidence="1" id="KW-0560">Oxidoreductase</keyword>
<dbReference type="PANTHER" id="PTHR43476:SF4">
    <property type="entry name" value="BLR0106 PROTEIN"/>
    <property type="match status" value="1"/>
</dbReference>
<organism evidence="4 5">
    <name type="scientific">Bacillus thuringiensis</name>
    <dbReference type="NCBI Taxonomy" id="1428"/>
    <lineage>
        <taxon>Bacteria</taxon>
        <taxon>Bacillati</taxon>
        <taxon>Bacillota</taxon>
        <taxon>Bacilli</taxon>
        <taxon>Bacillales</taxon>
        <taxon>Bacillaceae</taxon>
        <taxon>Bacillus</taxon>
        <taxon>Bacillus cereus group</taxon>
    </lineage>
</organism>
<keyword evidence="2" id="KW-0520">NAD</keyword>
<comment type="caution">
    <text evidence="4">The sequence shown here is derived from an EMBL/GenBank/DDBJ whole genome shotgun (WGS) entry which is preliminary data.</text>
</comment>
<dbReference type="PRINTS" id="PR00420">
    <property type="entry name" value="RNGMNOXGNASE"/>
</dbReference>
<dbReference type="PANTHER" id="PTHR43476">
    <property type="entry name" value="3-(3-HYDROXY-PHENYL)PROPIONATE/3-HYDROXYCINNAMIC ACID HYDROXYLASE"/>
    <property type="match status" value="1"/>
</dbReference>
<dbReference type="GO" id="GO:0016491">
    <property type="term" value="F:oxidoreductase activity"/>
    <property type="evidence" value="ECO:0007669"/>
    <property type="project" value="UniProtKB-KW"/>
</dbReference>
<evidence type="ECO:0000256" key="1">
    <source>
        <dbReference type="ARBA" id="ARBA00023002"/>
    </source>
</evidence>
<protein>
    <recommendedName>
        <fullName evidence="3">FAD-binding domain-containing protein</fullName>
    </recommendedName>
</protein>
<name>A0A9X5RLB2_BACTU</name>
<dbReference type="InterPro" id="IPR050631">
    <property type="entry name" value="PheA/TfdB_FAD_monoxygenase"/>
</dbReference>
<evidence type="ECO:0000313" key="5">
    <source>
        <dbReference type="Proteomes" id="UP000175994"/>
    </source>
</evidence>
<gene>
    <name evidence="4" type="ORF">BTGOE4_59410</name>
</gene>
<dbReference type="Gene3D" id="3.50.50.60">
    <property type="entry name" value="FAD/NAD(P)-binding domain"/>
    <property type="match status" value="1"/>
</dbReference>
<evidence type="ECO:0000259" key="3">
    <source>
        <dbReference type="Pfam" id="PF01494"/>
    </source>
</evidence>
<accession>A0A9X5RLB2</accession>
<dbReference type="AlphaFoldDB" id="A0A9X5RLB2"/>